<dbReference type="InParanoid" id="A0A0C2XFP8"/>
<dbReference type="STRING" id="946122.A0A0C2XFP8"/>
<dbReference type="GO" id="GO:0000307">
    <property type="term" value="C:cyclin-dependent protein kinase holoenzyme complex"/>
    <property type="evidence" value="ECO:0007669"/>
    <property type="project" value="TreeGrafter"/>
</dbReference>
<gene>
    <name evidence="2" type="ORF">M378DRAFT_72099</name>
</gene>
<evidence type="ECO:0000313" key="2">
    <source>
        <dbReference type="EMBL" id="KIL68266.1"/>
    </source>
</evidence>
<accession>A0A0C2XFP8</accession>
<sequence>MPVPVPRISKPPAHPVIKKNNNSGNLQANSFQNLTRTLPVSPTGPPPSYGTREEWIESLPSWRRQKPRRIWEEDNTIKPKQPAVQGFTHGLTTADNAPVIKGERAQACIPPLYDLLKPIAAEDEMHFDLTQLNWEPCNGPDYLTEGLAHDFSAPNPFPTSIDVSIPDAHTYERSAFSPILEEESPGLADGINVASSPLGPLTPFCDFVDRVVSEPQPAAQTCCTGSGNTMFSHASNMHGLRSLQHGIRVPVIEQPKQLAPGQVPEAKPNSATAYKKLAEPLAEWMAHYVWKVCTTGYNLPSGYVNSASIPIARFLDSPPRNLAPSIHAILLSTLLQPSAVFLALWYIVRLPVYGGSIPLSHGHAKEVRFRTALFGEPRTSTPANDSILNLSHMDESVPFRLVLLGCMLANKWLDDHTFSNKTWHSISNVPIHMLNELEMLTLDLFSYDLSVSSEKWTLWMDHIRSHHLSSIPPSHIQPISRPSSNPHLIICNTIEDIFHAKISTPTSVVPQPVFLGLDQRKKEQLEREQTVDDIDLDEDGPLREEYLPRRRSNGSGVYQDNKIGLSGVSMQQVSEHVLPPPAKWSPAGDEPILRDRNRTSGNYVAVQAAGVTSVPTWSAFYPHLYGGSFHDQAWTLHSSFASTGYEVANHHPDPYSLYAYAPPVLGTHMRTHSLSHDGNSSQLRGHMRSFSQTCSDYKSSDIQVASLETFSGKELSNSWYATTHYSYAPPAYAYHPGVVHQPAWVRT</sequence>
<dbReference type="Gene3D" id="1.10.472.10">
    <property type="entry name" value="Cyclin-like"/>
    <property type="match status" value="1"/>
</dbReference>
<dbReference type="GO" id="GO:0016538">
    <property type="term" value="F:cyclin-dependent protein serine/threonine kinase regulator activity"/>
    <property type="evidence" value="ECO:0007669"/>
    <property type="project" value="TreeGrafter"/>
</dbReference>
<dbReference type="Pfam" id="PF08613">
    <property type="entry name" value="Cyclin"/>
    <property type="match status" value="1"/>
</dbReference>
<dbReference type="PANTHER" id="PTHR15615:SF27">
    <property type="entry name" value="PHO85 CYCLIN CLG1"/>
    <property type="match status" value="1"/>
</dbReference>
<feature type="region of interest" description="Disordered" evidence="1">
    <location>
        <begin position="1"/>
        <end position="28"/>
    </location>
</feature>
<dbReference type="GO" id="GO:0019901">
    <property type="term" value="F:protein kinase binding"/>
    <property type="evidence" value="ECO:0007669"/>
    <property type="project" value="InterPro"/>
</dbReference>
<dbReference type="GO" id="GO:0005634">
    <property type="term" value="C:nucleus"/>
    <property type="evidence" value="ECO:0007669"/>
    <property type="project" value="TreeGrafter"/>
</dbReference>
<dbReference type="Proteomes" id="UP000054549">
    <property type="component" value="Unassembled WGS sequence"/>
</dbReference>
<protein>
    <submittedName>
        <fullName evidence="2">Uncharacterized protein</fullName>
    </submittedName>
</protein>
<keyword evidence="3" id="KW-1185">Reference proteome</keyword>
<dbReference type="EMBL" id="KN818229">
    <property type="protein sequence ID" value="KIL68266.1"/>
    <property type="molecule type" value="Genomic_DNA"/>
</dbReference>
<dbReference type="CDD" id="cd20557">
    <property type="entry name" value="CYCLIN_ScPCL1-like"/>
    <property type="match status" value="1"/>
</dbReference>
<dbReference type="PANTHER" id="PTHR15615">
    <property type="match status" value="1"/>
</dbReference>
<dbReference type="InterPro" id="IPR013922">
    <property type="entry name" value="Cyclin_PHO80-like"/>
</dbReference>
<feature type="compositionally biased region" description="Polar residues" evidence="1">
    <location>
        <begin position="19"/>
        <end position="28"/>
    </location>
</feature>
<evidence type="ECO:0000313" key="3">
    <source>
        <dbReference type="Proteomes" id="UP000054549"/>
    </source>
</evidence>
<dbReference type="HOGENOM" id="CLU_362103_0_0_1"/>
<proteinExistence type="predicted"/>
<reference evidence="2 3" key="1">
    <citation type="submission" date="2014-04" db="EMBL/GenBank/DDBJ databases">
        <title>Evolutionary Origins and Diversification of the Mycorrhizal Mutualists.</title>
        <authorList>
            <consortium name="DOE Joint Genome Institute"/>
            <consortium name="Mycorrhizal Genomics Consortium"/>
            <person name="Kohler A."/>
            <person name="Kuo A."/>
            <person name="Nagy L.G."/>
            <person name="Floudas D."/>
            <person name="Copeland A."/>
            <person name="Barry K.W."/>
            <person name="Cichocki N."/>
            <person name="Veneault-Fourrey C."/>
            <person name="LaButti K."/>
            <person name="Lindquist E.A."/>
            <person name="Lipzen A."/>
            <person name="Lundell T."/>
            <person name="Morin E."/>
            <person name="Murat C."/>
            <person name="Riley R."/>
            <person name="Ohm R."/>
            <person name="Sun H."/>
            <person name="Tunlid A."/>
            <person name="Henrissat B."/>
            <person name="Grigoriev I.V."/>
            <person name="Hibbett D.S."/>
            <person name="Martin F."/>
        </authorList>
    </citation>
    <scope>NUCLEOTIDE SEQUENCE [LARGE SCALE GENOMIC DNA]</scope>
    <source>
        <strain evidence="2 3">Koide BX008</strain>
    </source>
</reference>
<name>A0A0C2XFP8_AMAMK</name>
<dbReference type="OrthoDB" id="286814at2759"/>
<evidence type="ECO:0000256" key="1">
    <source>
        <dbReference type="SAM" id="MobiDB-lite"/>
    </source>
</evidence>
<organism evidence="2 3">
    <name type="scientific">Amanita muscaria (strain Koide BX008)</name>
    <dbReference type="NCBI Taxonomy" id="946122"/>
    <lineage>
        <taxon>Eukaryota</taxon>
        <taxon>Fungi</taxon>
        <taxon>Dikarya</taxon>
        <taxon>Basidiomycota</taxon>
        <taxon>Agaricomycotina</taxon>
        <taxon>Agaricomycetes</taxon>
        <taxon>Agaricomycetidae</taxon>
        <taxon>Agaricales</taxon>
        <taxon>Pluteineae</taxon>
        <taxon>Amanitaceae</taxon>
        <taxon>Amanita</taxon>
    </lineage>
</organism>
<dbReference type="AlphaFoldDB" id="A0A0C2XFP8"/>